<dbReference type="GO" id="GO:0006631">
    <property type="term" value="P:fatty acid metabolic process"/>
    <property type="evidence" value="ECO:0007669"/>
    <property type="project" value="TreeGrafter"/>
</dbReference>
<dbReference type="PANTHER" id="PTHR10824:SF4">
    <property type="entry name" value="ACYL-COENZYME A THIOESTERASE 1-LIKE"/>
    <property type="match status" value="1"/>
</dbReference>
<dbReference type="PANTHER" id="PTHR10824">
    <property type="entry name" value="ACYL-COENZYME A THIOESTERASE-RELATED"/>
    <property type="match status" value="1"/>
</dbReference>
<dbReference type="GO" id="GO:0047617">
    <property type="term" value="F:fatty acyl-CoA hydrolase activity"/>
    <property type="evidence" value="ECO:0007669"/>
    <property type="project" value="TreeGrafter"/>
</dbReference>
<proteinExistence type="predicted"/>
<protein>
    <submittedName>
        <fullName evidence="1">Uncharacterized protein</fullName>
    </submittedName>
</protein>
<gene>
    <name evidence="1" type="ORF">PACLA_8A018263</name>
</gene>
<reference evidence="1" key="1">
    <citation type="submission" date="2020-04" db="EMBL/GenBank/DDBJ databases">
        <authorList>
            <person name="Alioto T."/>
            <person name="Alioto T."/>
            <person name="Gomez Garrido J."/>
        </authorList>
    </citation>
    <scope>NUCLEOTIDE SEQUENCE</scope>
    <source>
        <strain evidence="1">A484AB</strain>
    </source>
</reference>
<dbReference type="InterPro" id="IPR029058">
    <property type="entry name" value="AB_hydrolase_fold"/>
</dbReference>
<organism evidence="1 2">
    <name type="scientific">Paramuricea clavata</name>
    <name type="common">Red gorgonian</name>
    <name type="synonym">Violescent sea-whip</name>
    <dbReference type="NCBI Taxonomy" id="317549"/>
    <lineage>
        <taxon>Eukaryota</taxon>
        <taxon>Metazoa</taxon>
        <taxon>Cnidaria</taxon>
        <taxon>Anthozoa</taxon>
        <taxon>Octocorallia</taxon>
        <taxon>Malacalcyonacea</taxon>
        <taxon>Plexauridae</taxon>
        <taxon>Paramuricea</taxon>
    </lineage>
</organism>
<dbReference type="Pfam" id="PF08840">
    <property type="entry name" value="BAAT_C"/>
    <property type="match status" value="1"/>
</dbReference>
<keyword evidence="2" id="KW-1185">Reference proteome</keyword>
<dbReference type="InterPro" id="IPR014940">
    <property type="entry name" value="BAAT_C"/>
</dbReference>
<accession>A0A6S7HS59</accession>
<dbReference type="GO" id="GO:0006637">
    <property type="term" value="P:acyl-CoA metabolic process"/>
    <property type="evidence" value="ECO:0007669"/>
    <property type="project" value="TreeGrafter"/>
</dbReference>
<comment type="caution">
    <text evidence="1">The sequence shown here is derived from an EMBL/GenBank/DDBJ whole genome shotgun (WGS) entry which is preliminary data.</text>
</comment>
<dbReference type="SUPFAM" id="SSF53474">
    <property type="entry name" value="alpha/beta-Hydrolases"/>
    <property type="match status" value="1"/>
</dbReference>
<dbReference type="Gene3D" id="3.40.50.1820">
    <property type="entry name" value="alpha/beta hydrolase"/>
    <property type="match status" value="1"/>
</dbReference>
<dbReference type="AlphaFoldDB" id="A0A6S7HS59"/>
<name>A0A6S7HS59_PARCT</name>
<sequence>MKLYYLVLIGVIDLWGRPGGIREDRAAVLASNGFATLALAYWGFRDLPVRYGTLSMSYFEKAVDWLISHEKVISSGIGLVGLSLGGVLALAIASQIPDKIKAVVSISGPRVLIGCTLRCRDFTIQGYPVEYTDETYVSYSHYLSIFKSKDACKPGAPSLIPVEHITGKVLLVYGLADELNTEIEWMCEETFQRMEKHGKGSLCKRLPLPGTGHFITPCYLPPCSRHYAKRWDDVWSLGGESKAQSKAQEIYWNESLEFLKENIV</sequence>
<dbReference type="OrthoDB" id="6347013at2759"/>
<dbReference type="EMBL" id="CACRXK020006280">
    <property type="protein sequence ID" value="CAB4008945.1"/>
    <property type="molecule type" value="Genomic_DNA"/>
</dbReference>
<evidence type="ECO:0000313" key="1">
    <source>
        <dbReference type="EMBL" id="CAB4008945.1"/>
    </source>
</evidence>
<dbReference type="Proteomes" id="UP001152795">
    <property type="component" value="Unassembled WGS sequence"/>
</dbReference>
<evidence type="ECO:0000313" key="2">
    <source>
        <dbReference type="Proteomes" id="UP001152795"/>
    </source>
</evidence>